<dbReference type="InterPro" id="IPR008844">
    <property type="entry name" value="Spore_GerAC-like"/>
</dbReference>
<dbReference type="EMBL" id="FORT01000015">
    <property type="protein sequence ID" value="SFK55969.1"/>
    <property type="molecule type" value="Genomic_DNA"/>
</dbReference>
<evidence type="ECO:0000313" key="3">
    <source>
        <dbReference type="Proteomes" id="UP000198915"/>
    </source>
</evidence>
<name>A0A1I4AJN6_9BACL</name>
<sequence>MVIEVIRSDTKVKGFVEKGQPRIEVKSRIEANVGEMACHLDLTKTNSIAEIEKIASKRVQDLMNQTVSKVQKQYKVDIFGFGEAVHRANATAWKAWKKDWDAQFAKLPVDYKVEVKIRPFGYGQQFVLAGNEQGIKGQGLCGRYQVFFPS</sequence>
<organism evidence="2 3">
    <name type="scientific">Brevibacillus centrosporus</name>
    <dbReference type="NCBI Taxonomy" id="54910"/>
    <lineage>
        <taxon>Bacteria</taxon>
        <taxon>Bacillati</taxon>
        <taxon>Bacillota</taxon>
        <taxon>Bacilli</taxon>
        <taxon>Bacillales</taxon>
        <taxon>Paenibacillaceae</taxon>
        <taxon>Brevibacillus</taxon>
    </lineage>
</organism>
<dbReference type="Gene3D" id="3.30.300.210">
    <property type="entry name" value="Nutrient germinant receptor protein C, domain 3"/>
    <property type="match status" value="1"/>
</dbReference>
<dbReference type="STRING" id="1884381.SAMN05518846_11575"/>
<feature type="domain" description="Spore germination GerAC-like C-terminal" evidence="1">
    <location>
        <begin position="3"/>
        <end position="121"/>
    </location>
</feature>
<gene>
    <name evidence="2" type="ORF">SAMN05518846_11575</name>
</gene>
<dbReference type="InterPro" id="IPR038501">
    <property type="entry name" value="Spore_GerAC_C_sf"/>
</dbReference>
<protein>
    <submittedName>
        <fullName evidence="2">Spore germination B3/ GerAC like, C-terminal</fullName>
    </submittedName>
</protein>
<reference evidence="3" key="1">
    <citation type="submission" date="2016-10" db="EMBL/GenBank/DDBJ databases">
        <authorList>
            <person name="Varghese N."/>
            <person name="Submissions S."/>
        </authorList>
    </citation>
    <scope>NUCLEOTIDE SEQUENCE [LARGE SCALE GENOMIC DNA]</scope>
    <source>
        <strain evidence="3">OK042</strain>
    </source>
</reference>
<dbReference type="GO" id="GO:0016020">
    <property type="term" value="C:membrane"/>
    <property type="evidence" value="ECO:0007669"/>
    <property type="project" value="InterPro"/>
</dbReference>
<evidence type="ECO:0000313" key="2">
    <source>
        <dbReference type="EMBL" id="SFK55969.1"/>
    </source>
</evidence>
<dbReference type="PANTHER" id="PTHR35789:SF1">
    <property type="entry name" value="SPORE GERMINATION PROTEIN B3"/>
    <property type="match status" value="1"/>
</dbReference>
<dbReference type="Pfam" id="PF05504">
    <property type="entry name" value="Spore_GerAC"/>
    <property type="match status" value="1"/>
</dbReference>
<keyword evidence="3" id="KW-1185">Reference proteome</keyword>
<proteinExistence type="predicted"/>
<dbReference type="InterPro" id="IPR046953">
    <property type="entry name" value="Spore_GerAC-like_C"/>
</dbReference>
<accession>A0A1I4AJN6</accession>
<evidence type="ECO:0000259" key="1">
    <source>
        <dbReference type="Pfam" id="PF05504"/>
    </source>
</evidence>
<dbReference type="PANTHER" id="PTHR35789">
    <property type="entry name" value="SPORE GERMINATION PROTEIN B3"/>
    <property type="match status" value="1"/>
</dbReference>
<dbReference type="Proteomes" id="UP000198915">
    <property type="component" value="Unassembled WGS sequence"/>
</dbReference>
<dbReference type="GO" id="GO:0009847">
    <property type="term" value="P:spore germination"/>
    <property type="evidence" value="ECO:0007669"/>
    <property type="project" value="InterPro"/>
</dbReference>
<dbReference type="AlphaFoldDB" id="A0A1I4AJN6"/>